<sequence>MVSFNKIDLISHINRAEDRNEIRKIIDKLEIVLRDHSVESTDFLNPHEINLAISVLNRFKDEISYTISGGHDYAESSIIYIYQSYQQDIDFNDIVIFRFESDEKIKHGDVLGSLIGLSIDRRKIGDILVGKKFTYFFVKREIANFVEINLNKISKYNINLELTNSEDELDLPEKEYNFKKIIANSFRLDNLIAKIFNLSRSNVKKYISQELVKVNFSVETRPHFELEEGDLVSVRRYGRFRVFEVKGNTKKGNFVIEIRLNK</sequence>
<dbReference type="Pfam" id="PF17774">
    <property type="entry name" value="YlmH_RBD"/>
    <property type="match status" value="1"/>
</dbReference>
<reference evidence="3 4" key="1">
    <citation type="submission" date="2021-06" db="EMBL/GenBank/DDBJ databases">
        <authorList>
            <person name="Sun Q."/>
            <person name="Li D."/>
        </authorList>
    </citation>
    <scope>NUCLEOTIDE SEQUENCE [LARGE SCALE GENOMIC DNA]</scope>
    <source>
        <strain evidence="3 4">MSJ-1</strain>
    </source>
</reference>
<gene>
    <name evidence="3" type="ORF">KQI68_04210</name>
</gene>
<comment type="caution">
    <text evidence="3">The sequence shown here is derived from an EMBL/GenBank/DDBJ whole genome shotgun (WGS) entry which is preliminary data.</text>
</comment>
<dbReference type="InterPro" id="IPR040591">
    <property type="entry name" value="RqcP2_RBD"/>
</dbReference>
<proteinExistence type="predicted"/>
<dbReference type="Pfam" id="PF01479">
    <property type="entry name" value="S4"/>
    <property type="match status" value="1"/>
</dbReference>
<protein>
    <submittedName>
        <fullName evidence="3">RNA-binding protein</fullName>
    </submittedName>
</protein>
<dbReference type="SMART" id="SM00363">
    <property type="entry name" value="S4"/>
    <property type="match status" value="1"/>
</dbReference>
<dbReference type="PROSITE" id="PS50889">
    <property type="entry name" value="S4"/>
    <property type="match status" value="1"/>
</dbReference>
<feature type="domain" description="RNA-binding S4" evidence="2">
    <location>
        <begin position="186"/>
        <end position="250"/>
    </location>
</feature>
<evidence type="ECO:0000313" key="3">
    <source>
        <dbReference type="EMBL" id="MBU5669041.1"/>
    </source>
</evidence>
<organism evidence="3 4">
    <name type="scientific">Peptoniphilus ovalis</name>
    <dbReference type="NCBI Taxonomy" id="2841503"/>
    <lineage>
        <taxon>Bacteria</taxon>
        <taxon>Bacillati</taxon>
        <taxon>Bacillota</taxon>
        <taxon>Tissierellia</taxon>
        <taxon>Tissierellales</taxon>
        <taxon>Peptoniphilaceae</taxon>
        <taxon>Peptoniphilus</taxon>
    </lineage>
</organism>
<accession>A0ABS6FGF4</accession>
<evidence type="ECO:0000259" key="2">
    <source>
        <dbReference type="SMART" id="SM00363"/>
    </source>
</evidence>
<evidence type="ECO:0000313" key="4">
    <source>
        <dbReference type="Proteomes" id="UP000783742"/>
    </source>
</evidence>
<keyword evidence="4" id="KW-1185">Reference proteome</keyword>
<evidence type="ECO:0000256" key="1">
    <source>
        <dbReference type="PROSITE-ProRule" id="PRU00182"/>
    </source>
</evidence>
<dbReference type="EMBL" id="JAHLQO010000003">
    <property type="protein sequence ID" value="MBU5669041.1"/>
    <property type="molecule type" value="Genomic_DNA"/>
</dbReference>
<dbReference type="Proteomes" id="UP000783742">
    <property type="component" value="Unassembled WGS sequence"/>
</dbReference>
<dbReference type="CDD" id="cd00165">
    <property type="entry name" value="S4"/>
    <property type="match status" value="1"/>
</dbReference>
<dbReference type="InterPro" id="IPR002942">
    <property type="entry name" value="S4_RNA-bd"/>
</dbReference>
<keyword evidence="1" id="KW-0694">RNA-binding</keyword>
<name>A0ABS6FGF4_9FIRM</name>
<dbReference type="RefSeq" id="WP_216548890.1">
    <property type="nucleotide sequence ID" value="NZ_JAHLQO010000003.1"/>
</dbReference>